<evidence type="ECO:0000256" key="10">
    <source>
        <dbReference type="ARBA" id="ARBA00048513"/>
    </source>
</evidence>
<evidence type="ECO:0000256" key="6">
    <source>
        <dbReference type="ARBA" id="ARBA00043742"/>
    </source>
</evidence>
<dbReference type="InterPro" id="IPR000073">
    <property type="entry name" value="AB_hydrolase_1"/>
</dbReference>
<comment type="similarity">
    <text evidence="1">Belongs to the AB hydrolase superfamily.</text>
</comment>
<feature type="domain" description="Inositol polyphosphate-related phosphatase" evidence="12">
    <location>
        <begin position="20"/>
        <end position="278"/>
    </location>
</feature>
<evidence type="ECO:0000256" key="9">
    <source>
        <dbReference type="ARBA" id="ARBA00048504"/>
    </source>
</evidence>
<comment type="catalytic activity">
    <reaction evidence="5">
        <text>a 1,2-diacyl-sn-glycerol + H2O = a 2-acylglycerol + a fatty acid + H(+)</text>
        <dbReference type="Rhea" id="RHEA:33275"/>
        <dbReference type="ChEBI" id="CHEBI:15377"/>
        <dbReference type="ChEBI" id="CHEBI:15378"/>
        <dbReference type="ChEBI" id="CHEBI:17389"/>
        <dbReference type="ChEBI" id="CHEBI:17815"/>
        <dbReference type="ChEBI" id="CHEBI:28868"/>
        <dbReference type="EC" id="3.1.1.116"/>
    </reaction>
</comment>
<dbReference type="Proteomes" id="UP001620645">
    <property type="component" value="Unassembled WGS sequence"/>
</dbReference>
<evidence type="ECO:0000256" key="4">
    <source>
        <dbReference type="ARBA" id="ARBA00042703"/>
    </source>
</evidence>
<dbReference type="PANTHER" id="PTHR46118">
    <property type="entry name" value="PROTEIN ABHD11"/>
    <property type="match status" value="1"/>
</dbReference>
<comment type="caution">
    <text evidence="13">The sequence shown here is derived from an EMBL/GenBank/DDBJ whole genome shotgun (WGS) entry which is preliminary data.</text>
</comment>
<sequence length="670" mass="77353">MAINTDNPSNSATNLLSDNECWKIHAVTYNINGQRPNEQSVKRWLDSDCASSDGNGFHIICIALQELPFAQFLRVTDINNTWALHITSWMNAHNLALASELYVASNALLIYFSWNMLNMVDSIEDRWIRDSIFGKGTMSTKIAFRNKTVLVFVTSHFFADTKFHMERIKQYQVGRRCTFPEENSAKKFVIWQGDLNSRMEGIANATELIQRLNSMEEGDEMKAEIAKLLQSHDQLTKARAKRDMDALRITKYSSCPSITLSDHFPVSAQFELHFEKEKQQQLSEVEQRLQTLSLVEAEHRQSSPWLIRVEHIPTWEEFIPLVCRIAIPNDIWTDLCSYRDWIGIYHNSLNSITKPLEWMYTFSCPIDDERRIDTERTLIVEFQPLKSGFYRPIPLAFDAYPSTAEPEKTNPLVIVHGLFGHKQNWRGVAKALQKELGNRVFVLDLRNHGESPHLPQCTYSSMASDLRQFLEKEVFTVSVYKTAFLLGHSMGGKVVSEFAFTKVNENLIEKLIVEDIAPQRNSHSSLAQFRAYIQALRSVDLRLSRSEISRSLEPKIPEETIRAFLLTNLYKPRGGPFKWRCNLDALSDNLEHIFDPLISRERVTVPTLFLHGANSTYFLEDDKIALRKIFSHANFEEIPEAGHWLHAEQPQRFIDSVTKFLKKGYFTYDE</sequence>
<evidence type="ECO:0000256" key="1">
    <source>
        <dbReference type="ARBA" id="ARBA00008645"/>
    </source>
</evidence>
<evidence type="ECO:0000256" key="11">
    <source>
        <dbReference type="ARBA" id="ARBA00048919"/>
    </source>
</evidence>
<gene>
    <name evidence="13" type="ORF">niasHS_003917</name>
</gene>
<comment type="catalytic activity">
    <reaction evidence="9">
        <text>1,2-didecanoylglycerol + H2O = decanoylglycerol + decanoate + H(+)</text>
        <dbReference type="Rhea" id="RHEA:48596"/>
        <dbReference type="ChEBI" id="CHEBI:11152"/>
        <dbReference type="ChEBI" id="CHEBI:15377"/>
        <dbReference type="ChEBI" id="CHEBI:15378"/>
        <dbReference type="ChEBI" id="CHEBI:27689"/>
        <dbReference type="ChEBI" id="CHEBI:90605"/>
    </reaction>
</comment>
<keyword evidence="2" id="KW-0378">Hydrolase</keyword>
<evidence type="ECO:0000256" key="7">
    <source>
        <dbReference type="ARBA" id="ARBA00044064"/>
    </source>
</evidence>
<proteinExistence type="inferred from homology"/>
<evidence type="ECO:0000259" key="12">
    <source>
        <dbReference type="SMART" id="SM00128"/>
    </source>
</evidence>
<keyword evidence="14" id="KW-1185">Reference proteome</keyword>
<reference evidence="13 14" key="1">
    <citation type="submission" date="2024-10" db="EMBL/GenBank/DDBJ databases">
        <authorList>
            <person name="Kim D."/>
        </authorList>
    </citation>
    <scope>NUCLEOTIDE SEQUENCE [LARGE SCALE GENOMIC DNA]</scope>
    <source>
        <strain evidence="13">Taebaek</strain>
    </source>
</reference>
<comment type="catalytic activity">
    <reaction evidence="6">
        <text>a 1,3-diacyl-sn-glycerol + H2O = a 1-acyl-sn-glycerol + a fatty acid + H(+)</text>
        <dbReference type="Rhea" id="RHEA:38503"/>
        <dbReference type="ChEBI" id="CHEBI:15377"/>
        <dbReference type="ChEBI" id="CHEBI:15378"/>
        <dbReference type="ChEBI" id="CHEBI:28868"/>
        <dbReference type="ChEBI" id="CHEBI:64683"/>
        <dbReference type="ChEBI" id="CHEBI:77272"/>
    </reaction>
</comment>
<dbReference type="SMART" id="SM00128">
    <property type="entry name" value="IPPc"/>
    <property type="match status" value="1"/>
</dbReference>
<dbReference type="EC" id="3.1.1.116" evidence="3"/>
<dbReference type="InterPro" id="IPR029058">
    <property type="entry name" value="AB_hydrolase_fold"/>
</dbReference>
<comment type="catalytic activity">
    <reaction evidence="10">
        <text>1-octadecanoyl-2-(9Z-octadecenoyl)-sn-glycerol + H2O = 2-(9Z-octadecenoyl)-glycerol + octadecanoate + H(+)</text>
        <dbReference type="Rhea" id="RHEA:77103"/>
        <dbReference type="ChEBI" id="CHEBI:15377"/>
        <dbReference type="ChEBI" id="CHEBI:15378"/>
        <dbReference type="ChEBI" id="CHEBI:25629"/>
        <dbReference type="ChEBI" id="CHEBI:73990"/>
        <dbReference type="ChEBI" id="CHEBI:75468"/>
    </reaction>
</comment>
<dbReference type="AlphaFoldDB" id="A0ABD2K3K8"/>
<dbReference type="Pfam" id="PF22669">
    <property type="entry name" value="Exo_endo_phos2"/>
    <property type="match status" value="1"/>
</dbReference>
<evidence type="ECO:0000313" key="13">
    <source>
        <dbReference type="EMBL" id="KAL3097469.1"/>
    </source>
</evidence>
<dbReference type="PANTHER" id="PTHR46118:SF4">
    <property type="entry name" value="PROTEIN ABHD11"/>
    <property type="match status" value="1"/>
</dbReference>
<dbReference type="InterPro" id="IPR000300">
    <property type="entry name" value="IPPc"/>
</dbReference>
<dbReference type="SUPFAM" id="SSF56219">
    <property type="entry name" value="DNase I-like"/>
    <property type="match status" value="1"/>
</dbReference>
<evidence type="ECO:0000256" key="2">
    <source>
        <dbReference type="ARBA" id="ARBA00022801"/>
    </source>
</evidence>
<dbReference type="Gene3D" id="3.60.10.10">
    <property type="entry name" value="Endonuclease/exonuclease/phosphatase"/>
    <property type="match status" value="2"/>
</dbReference>
<name>A0ABD2K3K8_HETSC</name>
<evidence type="ECO:0000256" key="5">
    <source>
        <dbReference type="ARBA" id="ARBA00043667"/>
    </source>
</evidence>
<dbReference type="SUPFAM" id="SSF53474">
    <property type="entry name" value="alpha/beta-Hydrolases"/>
    <property type="match status" value="1"/>
</dbReference>
<protein>
    <recommendedName>
        <fullName evidence="7">sn-1-specific diacylglycerol lipase ABHD11</fullName>
        <ecNumber evidence="3">3.1.1.116</ecNumber>
    </recommendedName>
    <alternativeName>
        <fullName evidence="4">Alpha/beta hydrolase domain-containing protein 11</fullName>
    </alternativeName>
</protein>
<dbReference type="InterPro" id="IPR036691">
    <property type="entry name" value="Endo/exonu/phosph_ase_sf"/>
</dbReference>
<dbReference type="Gene3D" id="3.40.50.1820">
    <property type="entry name" value="alpha/beta hydrolase"/>
    <property type="match status" value="1"/>
</dbReference>
<comment type="catalytic activity">
    <reaction evidence="8">
        <text>1-octadecanoyl-2-(4Z,7Z,10Z,13Z,16Z,19Z-docosahexaenoyl)-sn-glycerol + H2O = 2-(4Z,7Z,10Z,13Z,16Z,19Z-docosahexaenoyl)-glycerol + octadecanoate + H(+)</text>
        <dbReference type="Rhea" id="RHEA:77107"/>
        <dbReference type="ChEBI" id="CHEBI:15377"/>
        <dbReference type="ChEBI" id="CHEBI:15378"/>
        <dbReference type="ChEBI" id="CHEBI:25629"/>
        <dbReference type="ChEBI" id="CHEBI:77129"/>
        <dbReference type="ChEBI" id="CHEBI:186738"/>
    </reaction>
</comment>
<organism evidence="13 14">
    <name type="scientific">Heterodera schachtii</name>
    <name type="common">Sugarbeet cyst nematode worm</name>
    <name type="synonym">Tylenchus schachtii</name>
    <dbReference type="NCBI Taxonomy" id="97005"/>
    <lineage>
        <taxon>Eukaryota</taxon>
        <taxon>Metazoa</taxon>
        <taxon>Ecdysozoa</taxon>
        <taxon>Nematoda</taxon>
        <taxon>Chromadorea</taxon>
        <taxon>Rhabditida</taxon>
        <taxon>Tylenchina</taxon>
        <taxon>Tylenchomorpha</taxon>
        <taxon>Tylenchoidea</taxon>
        <taxon>Heteroderidae</taxon>
        <taxon>Heteroderinae</taxon>
        <taxon>Heterodera</taxon>
    </lineage>
</organism>
<evidence type="ECO:0000313" key="14">
    <source>
        <dbReference type="Proteomes" id="UP001620645"/>
    </source>
</evidence>
<dbReference type="Pfam" id="PF00561">
    <property type="entry name" value="Abhydrolase_1"/>
    <property type="match status" value="1"/>
</dbReference>
<dbReference type="GO" id="GO:0016787">
    <property type="term" value="F:hydrolase activity"/>
    <property type="evidence" value="ECO:0007669"/>
    <property type="project" value="UniProtKB-KW"/>
</dbReference>
<comment type="catalytic activity">
    <reaction evidence="11">
        <text>1-octadecanoyl-2-(5Z,8Z,11Z,14Z-eicosatetraenoyl)-sn-glycerol + H2O = 2-(5Z,8Z,11Z,14Z-eicosatetraenoyl)-glycerol + octadecanoate + H(+)</text>
        <dbReference type="Rhea" id="RHEA:38507"/>
        <dbReference type="ChEBI" id="CHEBI:15377"/>
        <dbReference type="ChEBI" id="CHEBI:15378"/>
        <dbReference type="ChEBI" id="CHEBI:25629"/>
        <dbReference type="ChEBI" id="CHEBI:52392"/>
        <dbReference type="ChEBI" id="CHEBI:75728"/>
    </reaction>
</comment>
<evidence type="ECO:0000256" key="8">
    <source>
        <dbReference type="ARBA" id="ARBA00048283"/>
    </source>
</evidence>
<dbReference type="EMBL" id="JBICCN010000054">
    <property type="protein sequence ID" value="KAL3097469.1"/>
    <property type="molecule type" value="Genomic_DNA"/>
</dbReference>
<evidence type="ECO:0000256" key="3">
    <source>
        <dbReference type="ARBA" id="ARBA00026104"/>
    </source>
</evidence>
<accession>A0ABD2K3K8</accession>